<comment type="similarity">
    <text evidence="2">Belongs to the 2H phosphoesterase superfamily. ThpR family.</text>
</comment>
<accession>A0A6N7R5T8</accession>
<dbReference type="SUPFAM" id="SSF55144">
    <property type="entry name" value="LigT-like"/>
    <property type="match status" value="1"/>
</dbReference>
<comment type="caution">
    <text evidence="3">The sequence shown here is derived from an EMBL/GenBank/DDBJ whole genome shotgun (WGS) entry which is preliminary data.</text>
</comment>
<dbReference type="EMBL" id="WJEE01000079">
    <property type="protein sequence ID" value="MRI68597.1"/>
    <property type="molecule type" value="Genomic_DNA"/>
</dbReference>
<gene>
    <name evidence="3" type="primary">thpR</name>
    <name evidence="3" type="ORF">GH885_20020</name>
</gene>
<dbReference type="PANTHER" id="PTHR35561">
    <property type="entry name" value="RNA 2',3'-CYCLIC PHOSPHODIESTERASE"/>
    <property type="match status" value="1"/>
</dbReference>
<feature type="short sequence motif" description="HXTX 1" evidence="2">
    <location>
        <begin position="44"/>
        <end position="47"/>
    </location>
</feature>
<dbReference type="PANTHER" id="PTHR35561:SF1">
    <property type="entry name" value="RNA 2',3'-CYCLIC PHOSPHODIESTERASE"/>
    <property type="match status" value="1"/>
</dbReference>
<dbReference type="RefSeq" id="WP_153837057.1">
    <property type="nucleotide sequence ID" value="NZ_JBHUMW010000067.1"/>
</dbReference>
<feature type="active site" description="Proton acceptor" evidence="2">
    <location>
        <position position="127"/>
    </location>
</feature>
<feature type="active site" description="Proton donor" evidence="2">
    <location>
        <position position="44"/>
    </location>
</feature>
<evidence type="ECO:0000256" key="2">
    <source>
        <dbReference type="HAMAP-Rule" id="MF_01940"/>
    </source>
</evidence>
<evidence type="ECO:0000313" key="4">
    <source>
        <dbReference type="Proteomes" id="UP000435187"/>
    </source>
</evidence>
<dbReference type="HAMAP" id="MF_01940">
    <property type="entry name" value="RNA_CPDase"/>
    <property type="match status" value="1"/>
</dbReference>
<dbReference type="AlphaFoldDB" id="A0A6N7R5T8"/>
<dbReference type="GO" id="GO:0004113">
    <property type="term" value="F:2',3'-cyclic-nucleotide 3'-phosphodiesterase activity"/>
    <property type="evidence" value="ECO:0007669"/>
    <property type="project" value="InterPro"/>
</dbReference>
<protein>
    <recommendedName>
        <fullName evidence="2">RNA 2',3'-cyclic phosphodiesterase</fullName>
        <shortName evidence="2">RNA 2',3'-CPDase</shortName>
        <ecNumber evidence="2">3.1.4.58</ecNumber>
    </recommendedName>
</protein>
<feature type="short sequence motif" description="HXTX 2" evidence="2">
    <location>
        <begin position="127"/>
        <end position="130"/>
    </location>
</feature>
<keyword evidence="1 2" id="KW-0378">Hydrolase</keyword>
<comment type="function">
    <text evidence="2">Hydrolyzes RNA 2',3'-cyclic phosphodiester to an RNA 2'-phosphomonoester.</text>
</comment>
<reference evidence="3 4" key="1">
    <citation type="submission" date="2019-10" db="EMBL/GenBank/DDBJ databases">
        <title>Gracilibacillus salitolerans sp. nov., a moderate halophile isolated from a saline soil in northwest China.</title>
        <authorList>
            <person name="Gan L."/>
        </authorList>
    </citation>
    <scope>NUCLEOTIDE SEQUENCE [LARGE SCALE GENOMIC DNA]</scope>
    <source>
        <strain evidence="3 4">TP2-8</strain>
    </source>
</reference>
<organism evidence="3 4">
    <name type="scientific">Gracilibacillus thailandensis</name>
    <dbReference type="NCBI Taxonomy" id="563735"/>
    <lineage>
        <taxon>Bacteria</taxon>
        <taxon>Bacillati</taxon>
        <taxon>Bacillota</taxon>
        <taxon>Bacilli</taxon>
        <taxon>Bacillales</taxon>
        <taxon>Bacillaceae</taxon>
        <taxon>Gracilibacillus</taxon>
    </lineage>
</organism>
<comment type="catalytic activity">
    <reaction evidence="2">
        <text>a 3'-end 2',3'-cyclophospho-ribonucleotide-RNA + H2O = a 3'-end 2'-phospho-ribonucleotide-RNA + H(+)</text>
        <dbReference type="Rhea" id="RHEA:11828"/>
        <dbReference type="Rhea" id="RHEA-COMP:10464"/>
        <dbReference type="Rhea" id="RHEA-COMP:17353"/>
        <dbReference type="ChEBI" id="CHEBI:15377"/>
        <dbReference type="ChEBI" id="CHEBI:15378"/>
        <dbReference type="ChEBI" id="CHEBI:83064"/>
        <dbReference type="ChEBI" id="CHEBI:173113"/>
        <dbReference type="EC" id="3.1.4.58"/>
    </reaction>
</comment>
<dbReference type="Proteomes" id="UP000435187">
    <property type="component" value="Unassembled WGS sequence"/>
</dbReference>
<keyword evidence="4" id="KW-1185">Reference proteome</keyword>
<name>A0A6N7R5T8_9BACI</name>
<dbReference type="NCBIfam" id="TIGR02258">
    <property type="entry name" value="2_5_ligase"/>
    <property type="match status" value="1"/>
</dbReference>
<sequence>MNTTRHYFIAFEIDYETKKWLYQIQQRLKTDFHYKNWVDHNDFHITLHFFGAIDRTKLKRIADQLQQLDNRAFTVKIDGLSTFGSVNKPRVLWVGVEKHPDLVQLHHDIIQIVGKYVQIDKRPFTPHITLAKKWASEQQLQNKTILNQPTGEKQLHINKVVIYEIHPEKKQKYQIWRQFELK</sequence>
<dbReference type="GO" id="GO:0008664">
    <property type="term" value="F:RNA 2',3'-cyclic 3'-phosphodiesterase activity"/>
    <property type="evidence" value="ECO:0007669"/>
    <property type="project" value="UniProtKB-EC"/>
</dbReference>
<proteinExistence type="inferred from homology"/>
<dbReference type="Gene3D" id="3.90.1140.10">
    <property type="entry name" value="Cyclic phosphodiesterase"/>
    <property type="match status" value="1"/>
</dbReference>
<dbReference type="InterPro" id="IPR009097">
    <property type="entry name" value="Cyclic_Pdiesterase"/>
</dbReference>
<dbReference type="InterPro" id="IPR004175">
    <property type="entry name" value="RNA_CPDase"/>
</dbReference>
<dbReference type="EC" id="3.1.4.58" evidence="2"/>
<evidence type="ECO:0000256" key="1">
    <source>
        <dbReference type="ARBA" id="ARBA00022801"/>
    </source>
</evidence>
<dbReference type="Pfam" id="PF13563">
    <property type="entry name" value="2_5_RNA_ligase2"/>
    <property type="match status" value="1"/>
</dbReference>
<evidence type="ECO:0000313" key="3">
    <source>
        <dbReference type="EMBL" id="MRI68597.1"/>
    </source>
</evidence>